<dbReference type="RefSeq" id="WP_346046443.1">
    <property type="nucleotide sequence ID" value="NZ_BAAACP010000018.1"/>
</dbReference>
<gene>
    <name evidence="2" type="ORF">GCM10008917_24580</name>
</gene>
<accession>A0ABN1M8X2</accession>
<feature type="transmembrane region" description="Helical" evidence="1">
    <location>
        <begin position="215"/>
        <end position="236"/>
    </location>
</feature>
<name>A0ABN1M8X2_9FIRM</name>
<dbReference type="Proteomes" id="UP001400965">
    <property type="component" value="Unassembled WGS sequence"/>
</dbReference>
<keyword evidence="3" id="KW-1185">Reference proteome</keyword>
<feature type="transmembrane region" description="Helical" evidence="1">
    <location>
        <begin position="125"/>
        <end position="147"/>
    </location>
</feature>
<evidence type="ECO:0000256" key="1">
    <source>
        <dbReference type="SAM" id="Phobius"/>
    </source>
</evidence>
<dbReference type="EMBL" id="BAAACP010000018">
    <property type="protein sequence ID" value="GAA0865777.1"/>
    <property type="molecule type" value="Genomic_DNA"/>
</dbReference>
<feature type="transmembrane region" description="Helical" evidence="1">
    <location>
        <begin position="60"/>
        <end position="78"/>
    </location>
</feature>
<comment type="caution">
    <text evidence="2">The sequence shown here is derived from an EMBL/GenBank/DDBJ whole genome shotgun (WGS) entry which is preliminary data.</text>
</comment>
<protein>
    <recommendedName>
        <fullName evidence="4">ABC-2 transporter permease</fullName>
    </recommendedName>
</protein>
<evidence type="ECO:0008006" key="4">
    <source>
        <dbReference type="Google" id="ProtNLM"/>
    </source>
</evidence>
<keyword evidence="1" id="KW-0472">Membrane</keyword>
<organism evidence="2 3">
    <name type="scientific">Paraclostridium tenue</name>
    <dbReference type="NCBI Taxonomy" id="1737"/>
    <lineage>
        <taxon>Bacteria</taxon>
        <taxon>Bacillati</taxon>
        <taxon>Bacillota</taxon>
        <taxon>Clostridia</taxon>
        <taxon>Peptostreptococcales</taxon>
        <taxon>Peptostreptococcaceae</taxon>
        <taxon>Paraclostridium</taxon>
    </lineage>
</organism>
<evidence type="ECO:0000313" key="2">
    <source>
        <dbReference type="EMBL" id="GAA0865777.1"/>
    </source>
</evidence>
<evidence type="ECO:0000313" key="3">
    <source>
        <dbReference type="Proteomes" id="UP001400965"/>
    </source>
</evidence>
<feature type="transmembrane region" description="Helical" evidence="1">
    <location>
        <begin position="159"/>
        <end position="178"/>
    </location>
</feature>
<proteinExistence type="predicted"/>
<sequence length="254" mass="29517">MKKNLEKDLHKLYKNVPPPKSSSIQDTILKVREIVNETQCRGLTFWEFYFQQFGFIRKKVWIIQFAILLFCGLRLYSYPASMQVINLISSIAPLIYISTFTELSRTYTYKTVELELSTQYTLSQVMLSRISILGLMNILSITILGIFVGIKTSLYTYEVFLYICVPFMVTCFGCLWILNKFKNKESNYYSFAFGVFIMGIVSISTSYLPKLYISSSLWIWIVMLVIAMIGVAIQLYKLVSNCNKKYDFINLTQI</sequence>
<feature type="transmembrane region" description="Helical" evidence="1">
    <location>
        <begin position="190"/>
        <end position="209"/>
    </location>
</feature>
<keyword evidence="1" id="KW-1133">Transmembrane helix</keyword>
<feature type="transmembrane region" description="Helical" evidence="1">
    <location>
        <begin position="84"/>
        <end position="104"/>
    </location>
</feature>
<reference evidence="2 3" key="1">
    <citation type="journal article" date="2019" name="Int. J. Syst. Evol. Microbiol.">
        <title>The Global Catalogue of Microorganisms (GCM) 10K type strain sequencing project: providing services to taxonomists for standard genome sequencing and annotation.</title>
        <authorList>
            <consortium name="The Broad Institute Genomics Platform"/>
            <consortium name="The Broad Institute Genome Sequencing Center for Infectious Disease"/>
            <person name="Wu L."/>
            <person name="Ma J."/>
        </authorList>
    </citation>
    <scope>NUCLEOTIDE SEQUENCE [LARGE SCALE GENOMIC DNA]</scope>
    <source>
        <strain evidence="2 3">JCM 6486</strain>
    </source>
</reference>
<keyword evidence="1" id="KW-0812">Transmembrane</keyword>